<accession>A0ABS4J8B9</accession>
<feature type="transmembrane region" description="Helical" evidence="1">
    <location>
        <begin position="748"/>
        <end position="767"/>
    </location>
</feature>
<name>A0ABS4J8B9_9BACL</name>
<feature type="transmembrane region" description="Helical" evidence="1">
    <location>
        <begin position="404"/>
        <end position="426"/>
    </location>
</feature>
<dbReference type="RefSeq" id="WP_209976823.1">
    <property type="nucleotide sequence ID" value="NZ_JAGGLB010000030.1"/>
</dbReference>
<dbReference type="EMBL" id="JAGGLB010000030">
    <property type="protein sequence ID" value="MBP1994994.1"/>
    <property type="molecule type" value="Genomic_DNA"/>
</dbReference>
<dbReference type="InterPro" id="IPR017850">
    <property type="entry name" value="Alkaline_phosphatase_core_sf"/>
</dbReference>
<feature type="transmembrane region" description="Helical" evidence="1">
    <location>
        <begin position="592"/>
        <end position="613"/>
    </location>
</feature>
<organism evidence="2 3">
    <name type="scientific">Paenibacillus eucommiae</name>
    <dbReference type="NCBI Taxonomy" id="1355755"/>
    <lineage>
        <taxon>Bacteria</taxon>
        <taxon>Bacillati</taxon>
        <taxon>Bacillota</taxon>
        <taxon>Bacilli</taxon>
        <taxon>Bacillales</taxon>
        <taxon>Paenibacillaceae</taxon>
        <taxon>Paenibacillus</taxon>
    </lineage>
</organism>
<evidence type="ECO:0000256" key="1">
    <source>
        <dbReference type="SAM" id="Phobius"/>
    </source>
</evidence>
<feature type="transmembrane region" description="Helical" evidence="1">
    <location>
        <begin position="478"/>
        <end position="497"/>
    </location>
</feature>
<dbReference type="Proteomes" id="UP001519287">
    <property type="component" value="Unassembled WGS sequence"/>
</dbReference>
<keyword evidence="1" id="KW-0812">Transmembrane</keyword>
<gene>
    <name evidence="2" type="ORF">J2Z66_006636</name>
</gene>
<proteinExistence type="predicted"/>
<feature type="transmembrane region" description="Helical" evidence="1">
    <location>
        <begin position="550"/>
        <end position="571"/>
    </location>
</feature>
<feature type="transmembrane region" description="Helical" evidence="1">
    <location>
        <begin position="447"/>
        <end position="466"/>
    </location>
</feature>
<feature type="transmembrane region" description="Helical" evidence="1">
    <location>
        <begin position="509"/>
        <end position="530"/>
    </location>
</feature>
<keyword evidence="1" id="KW-1133">Transmembrane helix</keyword>
<protein>
    <submittedName>
        <fullName evidence="2">Uncharacterized protein</fullName>
    </submittedName>
</protein>
<feature type="transmembrane region" description="Helical" evidence="1">
    <location>
        <begin position="718"/>
        <end position="736"/>
    </location>
</feature>
<sequence length="812" mass="87916">MRKRGFLGRNIIGIMIVILSCLAVWGCLPVKLYASSVDENRWFEQVVLVAIPGFSFMELEPAVLEEMPNLQRLVKQSGFAAMNIRTQKRQMSDVYVSLGAGANAVGMAGVQTFGAKELWGGASALELMNRYSGKPAFNVGEVLVPQVHVLDKANKNSFSNASPGTLGESLKQHGVLRMVLGSSDLGITFEDPKKLRRYAAQMLMDRAGGVDRGVIGNDALMASVDRPFGVKTDYKHLLSVMEEESNQKRVVLLELGDLYRLYADRDSYSAERFVQLKLEILQELDECLGVIAGGISKEGVMWIFSPEVGVDAVKEKAFLAPVIRYSADMEGGVRAGLLVSETTRRVGVIAYTDLSASLLTEFGIRIPKEMTGQSVEMVSQKRDSKWLISDVSAMQTIYRLRLKLLLAFATYEVIVLLLCLVFMVFIGFRPYAGMGIGKEWAVKACRICLLTILAAPCVMLVMGLWIKPLLFAVGRGAVLGWMYAGFVLVVLVGAYLLQRVKLLSALSLLAWIVSVMILTDGLTGAYAMRYSVLSYDPMIGARYYGIGNELMGVLIGALLLAVTVSLQRWHIRLAAGTPTAASGASGARAPSALLCAALLACAVFALVTVYLAAPSLGANAGGALSAAIAFGAAGTCCCAGKSLRELRWSRVVTLLAALLAVGLLALWLLNSADSPAAAGRESHVGRAFHALREGQFDQLRELIVRKLRMNRHLIGVSAWSKVLITSLFVMAVLVLRPRGRLVLWQNKYPYLMYGFAANTLGAIAALLLNDSGIVAAATLIVYVAVPMLLLRLEEEQSQRLASLHKSSASHSS</sequence>
<feature type="transmembrane region" description="Helical" evidence="1">
    <location>
        <begin position="651"/>
        <end position="669"/>
    </location>
</feature>
<feature type="transmembrane region" description="Helical" evidence="1">
    <location>
        <begin position="12"/>
        <end position="34"/>
    </location>
</feature>
<keyword evidence="1" id="KW-0472">Membrane</keyword>
<dbReference type="PROSITE" id="PS51257">
    <property type="entry name" value="PROKAR_LIPOPROTEIN"/>
    <property type="match status" value="1"/>
</dbReference>
<keyword evidence="3" id="KW-1185">Reference proteome</keyword>
<evidence type="ECO:0000313" key="2">
    <source>
        <dbReference type="EMBL" id="MBP1994994.1"/>
    </source>
</evidence>
<evidence type="ECO:0000313" key="3">
    <source>
        <dbReference type="Proteomes" id="UP001519287"/>
    </source>
</evidence>
<comment type="caution">
    <text evidence="2">The sequence shown here is derived from an EMBL/GenBank/DDBJ whole genome shotgun (WGS) entry which is preliminary data.</text>
</comment>
<reference evidence="2 3" key="1">
    <citation type="submission" date="2021-03" db="EMBL/GenBank/DDBJ databases">
        <title>Genomic Encyclopedia of Type Strains, Phase IV (KMG-IV): sequencing the most valuable type-strain genomes for metagenomic binning, comparative biology and taxonomic classification.</title>
        <authorList>
            <person name="Goeker M."/>
        </authorList>
    </citation>
    <scope>NUCLEOTIDE SEQUENCE [LARGE SCALE GENOMIC DNA]</scope>
    <source>
        <strain evidence="2 3">DSM 26048</strain>
    </source>
</reference>
<dbReference type="SUPFAM" id="SSF53649">
    <property type="entry name" value="Alkaline phosphatase-like"/>
    <property type="match status" value="1"/>
</dbReference>
<feature type="transmembrane region" description="Helical" evidence="1">
    <location>
        <begin position="619"/>
        <end position="639"/>
    </location>
</feature>
<feature type="transmembrane region" description="Helical" evidence="1">
    <location>
        <begin position="773"/>
        <end position="790"/>
    </location>
</feature>